<protein>
    <submittedName>
        <fullName evidence="2">DnaJ-like protein DjlA</fullName>
    </submittedName>
</protein>
<dbReference type="PRINTS" id="PR00625">
    <property type="entry name" value="JDOMAIN"/>
</dbReference>
<keyword evidence="1" id="KW-0143">Chaperone</keyword>
<dbReference type="InterPro" id="IPR001623">
    <property type="entry name" value="DnaJ_domain"/>
</dbReference>
<dbReference type="RefSeq" id="WP_016210440.1">
    <property type="nucleotide sequence ID" value="NZ_CP013778.1"/>
</dbReference>
<evidence type="ECO:0000313" key="3">
    <source>
        <dbReference type="Proteomes" id="UP000422232"/>
    </source>
</evidence>
<dbReference type="Gene3D" id="1.10.287.110">
    <property type="entry name" value="DnaJ domain"/>
    <property type="match status" value="1"/>
</dbReference>
<reference evidence="2 3" key="1">
    <citation type="submission" date="2019-04" db="EMBL/GenBank/DDBJ databases">
        <title>Complete genome sequencing of Piscirickettsia salmonis strain Psal-009.</title>
        <authorList>
            <person name="Schober I."/>
            <person name="Bunk B."/>
            <person name="Sproer C."/>
            <person name="Carril G.P."/>
            <person name="Riedel T."/>
            <person name="Flores-Herrera P.A."/>
            <person name="Nourdin-Galindo G."/>
            <person name="Marshall S.H."/>
            <person name="Overmann J."/>
        </authorList>
    </citation>
    <scope>NUCLEOTIDE SEQUENCE [LARGE SCALE GENOMIC DNA]</scope>
    <source>
        <strain evidence="2 3">Psal-009</strain>
    </source>
</reference>
<dbReference type="PROSITE" id="PS50076">
    <property type="entry name" value="DNAJ_2"/>
    <property type="match status" value="1"/>
</dbReference>
<dbReference type="Pfam" id="PF00226">
    <property type="entry name" value="DnaJ"/>
    <property type="match status" value="1"/>
</dbReference>
<proteinExistence type="predicted"/>
<evidence type="ECO:0000256" key="1">
    <source>
        <dbReference type="ARBA" id="ARBA00023186"/>
    </source>
</evidence>
<dbReference type="CDD" id="cd06257">
    <property type="entry name" value="DnaJ"/>
    <property type="match status" value="1"/>
</dbReference>
<dbReference type="InterPro" id="IPR036869">
    <property type="entry name" value="J_dom_sf"/>
</dbReference>
<evidence type="ECO:0000313" key="2">
    <source>
        <dbReference type="EMBL" id="QGO05020.1"/>
    </source>
</evidence>
<gene>
    <name evidence="2" type="primary">djlA</name>
    <name evidence="2" type="ORF">Psal009_00900</name>
</gene>
<dbReference type="EMBL" id="CP038908">
    <property type="protein sequence ID" value="QGO05020.1"/>
    <property type="molecule type" value="Genomic_DNA"/>
</dbReference>
<dbReference type="SUPFAM" id="SSF46565">
    <property type="entry name" value="Chaperone J-domain"/>
    <property type="match status" value="1"/>
</dbReference>
<dbReference type="Proteomes" id="UP000422232">
    <property type="component" value="Chromosome"/>
</dbReference>
<sequence>MFTPQALPLEQLIHQLRPLLLKQLEWRQLTLQALCMSCYLSERGRKHRIARFRYLSERLGYSQAEISAVETAFATSAEHRCRHKRHKSTVKTELGWAYRQLELLPGATMQEIKVAYRRLMSRYHPDKLVARGLGPIEIAQSTQKAQRIQQAYRQLLSS</sequence>
<dbReference type="GeneID" id="80789646"/>
<dbReference type="PANTHER" id="PTHR24074">
    <property type="entry name" value="CO-CHAPERONE PROTEIN DJLA"/>
    <property type="match status" value="1"/>
</dbReference>
<dbReference type="InterPro" id="IPR050817">
    <property type="entry name" value="DjlA_DnaK_co-chaperone"/>
</dbReference>
<dbReference type="SMART" id="SM00271">
    <property type="entry name" value="DnaJ"/>
    <property type="match status" value="1"/>
</dbReference>
<organism evidence="2 3">
    <name type="scientific">Piscirickettsia salmonis</name>
    <dbReference type="NCBI Taxonomy" id="1238"/>
    <lineage>
        <taxon>Bacteria</taxon>
        <taxon>Pseudomonadati</taxon>
        <taxon>Pseudomonadota</taxon>
        <taxon>Gammaproteobacteria</taxon>
        <taxon>Thiotrichales</taxon>
        <taxon>Piscirickettsiaceae</taxon>
        <taxon>Piscirickettsia</taxon>
    </lineage>
</organism>
<dbReference type="AlphaFoldDB" id="A0A9Q5VGQ9"/>
<accession>A0A9Q5VGQ9</accession>
<name>A0A9Q5VGQ9_PISSA</name>
<keyword evidence="3" id="KW-1185">Reference proteome</keyword>